<proteinExistence type="predicted"/>
<dbReference type="SUPFAM" id="SSF56112">
    <property type="entry name" value="Protein kinase-like (PK-like)"/>
    <property type="match status" value="1"/>
</dbReference>
<comment type="caution">
    <text evidence="3">The sequence shown here is derived from an EMBL/GenBank/DDBJ whole genome shotgun (WGS) entry which is preliminary data.</text>
</comment>
<feature type="domain" description="Serine-threonine/tyrosine-protein kinase catalytic" evidence="2">
    <location>
        <begin position="12"/>
        <end position="59"/>
    </location>
</feature>
<dbReference type="GO" id="GO:0007169">
    <property type="term" value="P:cell surface receptor protein tyrosine kinase signaling pathway"/>
    <property type="evidence" value="ECO:0007669"/>
    <property type="project" value="TreeGrafter"/>
</dbReference>
<reference evidence="3 4" key="1">
    <citation type="journal article" date="2021" name="Elife">
        <title>Chloroplast acquisition without the gene transfer in kleptoplastic sea slugs, Plakobranchus ocellatus.</title>
        <authorList>
            <person name="Maeda T."/>
            <person name="Takahashi S."/>
            <person name="Yoshida T."/>
            <person name="Shimamura S."/>
            <person name="Takaki Y."/>
            <person name="Nagai Y."/>
            <person name="Toyoda A."/>
            <person name="Suzuki Y."/>
            <person name="Arimoto A."/>
            <person name="Ishii H."/>
            <person name="Satoh N."/>
            <person name="Nishiyama T."/>
            <person name="Hasebe M."/>
            <person name="Maruyama T."/>
            <person name="Minagawa J."/>
            <person name="Obokata J."/>
            <person name="Shigenobu S."/>
        </authorList>
    </citation>
    <scope>NUCLEOTIDE SEQUENCE [LARGE SCALE GENOMIC DNA]</scope>
</reference>
<gene>
    <name evidence="3" type="ORF">PoB_003281000</name>
</gene>
<evidence type="ECO:0000313" key="3">
    <source>
        <dbReference type="EMBL" id="GFO06305.1"/>
    </source>
</evidence>
<dbReference type="PANTHER" id="PTHR24416">
    <property type="entry name" value="TYROSINE-PROTEIN KINASE RECEPTOR"/>
    <property type="match status" value="1"/>
</dbReference>
<dbReference type="GO" id="GO:0043235">
    <property type="term" value="C:receptor complex"/>
    <property type="evidence" value="ECO:0007669"/>
    <property type="project" value="TreeGrafter"/>
</dbReference>
<keyword evidence="3" id="KW-0675">Receptor</keyword>
<evidence type="ECO:0000259" key="2">
    <source>
        <dbReference type="Pfam" id="PF07714"/>
    </source>
</evidence>
<evidence type="ECO:0000256" key="1">
    <source>
        <dbReference type="SAM" id="MobiDB-lite"/>
    </source>
</evidence>
<name>A0AAV4AG00_9GAST</name>
<feature type="region of interest" description="Disordered" evidence="1">
    <location>
        <begin position="138"/>
        <end position="199"/>
    </location>
</feature>
<dbReference type="InterPro" id="IPR001245">
    <property type="entry name" value="Ser-Thr/Tyr_kinase_cat_dom"/>
</dbReference>
<dbReference type="InterPro" id="IPR011009">
    <property type="entry name" value="Kinase-like_dom_sf"/>
</dbReference>
<dbReference type="EMBL" id="BLXT01003772">
    <property type="protein sequence ID" value="GFO06305.1"/>
    <property type="molecule type" value="Genomic_DNA"/>
</dbReference>
<dbReference type="Proteomes" id="UP000735302">
    <property type="component" value="Unassembled WGS sequence"/>
</dbReference>
<accession>A0AAV4AG00</accession>
<feature type="compositionally biased region" description="Acidic residues" evidence="1">
    <location>
        <begin position="166"/>
        <end position="191"/>
    </location>
</feature>
<evidence type="ECO:0000313" key="4">
    <source>
        <dbReference type="Proteomes" id="UP000735302"/>
    </source>
</evidence>
<feature type="compositionally biased region" description="Polar residues" evidence="1">
    <location>
        <begin position="147"/>
        <end position="165"/>
    </location>
</feature>
<keyword evidence="4" id="KW-1185">Reference proteome</keyword>
<protein>
    <submittedName>
        <fullName evidence="3">Fibroblast growth factor receptor</fullName>
    </submittedName>
</protein>
<dbReference type="Gene3D" id="1.10.510.10">
    <property type="entry name" value="Transferase(Phosphotransferase) domain 1"/>
    <property type="match status" value="1"/>
</dbReference>
<dbReference type="GO" id="GO:0004714">
    <property type="term" value="F:transmembrane receptor protein tyrosine kinase activity"/>
    <property type="evidence" value="ECO:0007669"/>
    <property type="project" value="TreeGrafter"/>
</dbReference>
<dbReference type="GO" id="GO:0005886">
    <property type="term" value="C:plasma membrane"/>
    <property type="evidence" value="ECO:0007669"/>
    <property type="project" value="TreeGrafter"/>
</dbReference>
<sequence>MRQKTIVPDRREQLRELHENGYRLSKPPACPDKLYRIMRSCWRDDARQRPSFKQLEHTLDNLIQSTRGRDYLDLNPNSKHSSLSFTLEDMDDKMTSVDFVRRHRRQAGYKNNTEEVDQLRLNYTSIGHVVDDVVHSESFPSAHTDGSAESHSQLNSRSTVTSGFQSDDDDDDDDRVGDYNDNEGADDDEDGGYNKGSDV</sequence>
<organism evidence="3 4">
    <name type="scientific">Plakobranchus ocellatus</name>
    <dbReference type="NCBI Taxonomy" id="259542"/>
    <lineage>
        <taxon>Eukaryota</taxon>
        <taxon>Metazoa</taxon>
        <taxon>Spiralia</taxon>
        <taxon>Lophotrochozoa</taxon>
        <taxon>Mollusca</taxon>
        <taxon>Gastropoda</taxon>
        <taxon>Heterobranchia</taxon>
        <taxon>Euthyneura</taxon>
        <taxon>Panpulmonata</taxon>
        <taxon>Sacoglossa</taxon>
        <taxon>Placobranchoidea</taxon>
        <taxon>Plakobranchidae</taxon>
        <taxon>Plakobranchus</taxon>
    </lineage>
</organism>
<dbReference type="InterPro" id="IPR050122">
    <property type="entry name" value="RTK"/>
</dbReference>
<dbReference type="AlphaFoldDB" id="A0AAV4AG00"/>
<dbReference type="Pfam" id="PF07714">
    <property type="entry name" value="PK_Tyr_Ser-Thr"/>
    <property type="match status" value="1"/>
</dbReference>
<dbReference type="PANTHER" id="PTHR24416:SF617">
    <property type="entry name" value="RET ONCOGENE, ISOFORM A"/>
    <property type="match status" value="1"/>
</dbReference>